<gene>
    <name evidence="2" type="ORF">H0921_15935</name>
</gene>
<sequence>MILLCPGCRGLVEPAAEGGKLRCPKCQHEFAAPQRYEPEVLRGGVGGMGASGAATASVSGVPSAAGGGMVPPVAPPPIVPPPIAPPVSSPVAPPPIVPPPVASGPAASVAVGSGTIGAGGGVPPELPTGYTRSLTLTVAPGVLRWCPAVLLPLALVCTFFPWVTMSIGGSTVYAQGPWRAIFGSVYANAELVQVSRWPVEWVQHVGSDAALVLPAVILLILAVLVAWADQGLSTVDFRKVPPLARFWPWRRSILLAASAAALALFVLQTWRGWGLERALHQTVNERFAQEWNEALPNPVHLALVEYKIDQELRRYNLEHTWAQWLGLASLVLSVLALAATLALERRGQRPPPRLVIQY</sequence>
<organism evidence="2 3">
    <name type="scientific">Thermogemmata fonticola</name>
    <dbReference type="NCBI Taxonomy" id="2755323"/>
    <lineage>
        <taxon>Bacteria</taxon>
        <taxon>Pseudomonadati</taxon>
        <taxon>Planctomycetota</taxon>
        <taxon>Planctomycetia</taxon>
        <taxon>Gemmatales</taxon>
        <taxon>Gemmataceae</taxon>
        <taxon>Thermogemmata</taxon>
    </lineage>
</organism>
<keyword evidence="1" id="KW-1133">Transmembrane helix</keyword>
<feature type="transmembrane region" description="Helical" evidence="1">
    <location>
        <begin position="142"/>
        <end position="163"/>
    </location>
</feature>
<dbReference type="EMBL" id="JACEFB010000017">
    <property type="protein sequence ID" value="MBA2227648.1"/>
    <property type="molecule type" value="Genomic_DNA"/>
</dbReference>
<accession>A0A7V9AD46</accession>
<protein>
    <submittedName>
        <fullName evidence="2">Uncharacterized protein</fullName>
    </submittedName>
</protein>
<keyword evidence="1" id="KW-0472">Membrane</keyword>
<dbReference type="AlphaFoldDB" id="A0A7V9AD46"/>
<keyword evidence="3" id="KW-1185">Reference proteome</keyword>
<dbReference type="RefSeq" id="WP_194539514.1">
    <property type="nucleotide sequence ID" value="NZ_JACEFB010000017.1"/>
</dbReference>
<feature type="transmembrane region" description="Helical" evidence="1">
    <location>
        <begin position="209"/>
        <end position="228"/>
    </location>
</feature>
<reference evidence="2 3" key="1">
    <citation type="submission" date="2020-07" db="EMBL/GenBank/DDBJ databases">
        <title>Thermogemmata thermophila gen. nov., sp. nov., a novel moderate thermophilic planctomycete from a Kamchatka hot spring.</title>
        <authorList>
            <person name="Elcheninov A.G."/>
            <person name="Podosokorskaya O.A."/>
            <person name="Kovaleva O.L."/>
            <person name="Novikov A."/>
            <person name="Bonch-Osmolovskaya E.A."/>
            <person name="Toshchakov S.V."/>
            <person name="Kublanov I.V."/>
        </authorList>
    </citation>
    <scope>NUCLEOTIDE SEQUENCE [LARGE SCALE GENOMIC DNA]</scope>
    <source>
        <strain evidence="2 3">2918</strain>
    </source>
</reference>
<dbReference type="Proteomes" id="UP000542342">
    <property type="component" value="Unassembled WGS sequence"/>
</dbReference>
<evidence type="ECO:0000313" key="2">
    <source>
        <dbReference type="EMBL" id="MBA2227648.1"/>
    </source>
</evidence>
<proteinExistence type="predicted"/>
<feature type="transmembrane region" description="Helical" evidence="1">
    <location>
        <begin position="249"/>
        <end position="270"/>
    </location>
</feature>
<comment type="caution">
    <text evidence="2">The sequence shown here is derived from an EMBL/GenBank/DDBJ whole genome shotgun (WGS) entry which is preliminary data.</text>
</comment>
<evidence type="ECO:0000256" key="1">
    <source>
        <dbReference type="SAM" id="Phobius"/>
    </source>
</evidence>
<name>A0A7V9AD46_9BACT</name>
<feature type="transmembrane region" description="Helical" evidence="1">
    <location>
        <begin position="321"/>
        <end position="343"/>
    </location>
</feature>
<keyword evidence="1" id="KW-0812">Transmembrane</keyword>
<evidence type="ECO:0000313" key="3">
    <source>
        <dbReference type="Proteomes" id="UP000542342"/>
    </source>
</evidence>